<dbReference type="PANTHER" id="PTHR22926">
    <property type="entry name" value="PHOSPHO-N-ACETYLMURAMOYL-PENTAPEPTIDE-TRANSFERASE"/>
    <property type="match status" value="1"/>
</dbReference>
<dbReference type="AlphaFoldDB" id="X1A6Y9"/>
<feature type="transmembrane region" description="Helical" evidence="8">
    <location>
        <begin position="6"/>
        <end position="26"/>
    </location>
</feature>
<name>X1A6Y9_9ZZZZ</name>
<dbReference type="HAMAP" id="MF_00038">
    <property type="entry name" value="MraY"/>
    <property type="match status" value="1"/>
</dbReference>
<dbReference type="GO" id="GO:0051301">
    <property type="term" value="P:cell division"/>
    <property type="evidence" value="ECO:0007669"/>
    <property type="project" value="InterPro"/>
</dbReference>
<evidence type="ECO:0008006" key="10">
    <source>
        <dbReference type="Google" id="ProtNLM"/>
    </source>
</evidence>
<feature type="transmembrane region" description="Helical" evidence="8">
    <location>
        <begin position="367"/>
        <end position="391"/>
    </location>
</feature>
<evidence type="ECO:0000256" key="4">
    <source>
        <dbReference type="ARBA" id="ARBA00022692"/>
    </source>
</evidence>
<evidence type="ECO:0000256" key="6">
    <source>
        <dbReference type="ARBA" id="ARBA00022989"/>
    </source>
</evidence>
<organism evidence="9">
    <name type="scientific">marine sediment metagenome</name>
    <dbReference type="NCBI Taxonomy" id="412755"/>
    <lineage>
        <taxon>unclassified sequences</taxon>
        <taxon>metagenomes</taxon>
        <taxon>ecological metagenomes</taxon>
    </lineage>
</organism>
<dbReference type="GO" id="GO:0005886">
    <property type="term" value="C:plasma membrane"/>
    <property type="evidence" value="ECO:0007669"/>
    <property type="project" value="TreeGrafter"/>
</dbReference>
<feature type="transmembrane region" description="Helical" evidence="8">
    <location>
        <begin position="74"/>
        <end position="91"/>
    </location>
</feature>
<feature type="transmembrane region" description="Helical" evidence="8">
    <location>
        <begin position="148"/>
        <end position="167"/>
    </location>
</feature>
<feature type="transmembrane region" description="Helical" evidence="8">
    <location>
        <begin position="174"/>
        <end position="192"/>
    </location>
</feature>
<feature type="transmembrane region" description="Helical" evidence="8">
    <location>
        <begin position="248"/>
        <end position="271"/>
    </location>
</feature>
<dbReference type="InterPro" id="IPR000715">
    <property type="entry name" value="Glycosyl_transferase_4"/>
</dbReference>
<evidence type="ECO:0000256" key="8">
    <source>
        <dbReference type="SAM" id="Phobius"/>
    </source>
</evidence>
<dbReference type="PANTHER" id="PTHR22926:SF5">
    <property type="entry name" value="PHOSPHO-N-ACETYLMURAMOYL-PENTAPEPTIDE-TRANSFERASE HOMOLOG"/>
    <property type="match status" value="1"/>
</dbReference>
<evidence type="ECO:0000256" key="3">
    <source>
        <dbReference type="ARBA" id="ARBA00022679"/>
    </source>
</evidence>
<dbReference type="GO" id="GO:0071555">
    <property type="term" value="P:cell wall organization"/>
    <property type="evidence" value="ECO:0007669"/>
    <property type="project" value="TreeGrafter"/>
</dbReference>
<feature type="transmembrane region" description="Helical" evidence="8">
    <location>
        <begin position="198"/>
        <end position="215"/>
    </location>
</feature>
<dbReference type="NCBIfam" id="TIGR00445">
    <property type="entry name" value="mraY"/>
    <property type="match status" value="1"/>
</dbReference>
<dbReference type="GO" id="GO:0008963">
    <property type="term" value="F:phospho-N-acetylmuramoyl-pentapeptide-transferase activity"/>
    <property type="evidence" value="ECO:0007669"/>
    <property type="project" value="InterPro"/>
</dbReference>
<feature type="non-terminal residue" evidence="9">
    <location>
        <position position="392"/>
    </location>
</feature>
<dbReference type="InterPro" id="IPR018480">
    <property type="entry name" value="PNAcMuramoyl-5peptid_Trfase_CS"/>
</dbReference>
<feature type="transmembrane region" description="Helical" evidence="8">
    <location>
        <begin position="283"/>
        <end position="307"/>
    </location>
</feature>
<comment type="similarity">
    <text evidence="2">Belongs to the glycosyltransferase 4 family. MraY subfamily.</text>
</comment>
<dbReference type="CDD" id="cd06852">
    <property type="entry name" value="GT_MraY"/>
    <property type="match status" value="1"/>
</dbReference>
<keyword evidence="4 8" id="KW-0812">Transmembrane</keyword>
<evidence type="ECO:0000313" key="9">
    <source>
        <dbReference type="EMBL" id="GAG68553.1"/>
    </source>
</evidence>
<evidence type="ECO:0000256" key="1">
    <source>
        <dbReference type="ARBA" id="ARBA00004141"/>
    </source>
</evidence>
<dbReference type="InterPro" id="IPR003524">
    <property type="entry name" value="PNAcMuramoyl-5peptid_Trfase"/>
</dbReference>
<feature type="transmembrane region" description="Helical" evidence="8">
    <location>
        <begin position="47"/>
        <end position="68"/>
    </location>
</feature>
<protein>
    <recommendedName>
        <fullName evidence="10">Phospho-N-acetylmuramoyl-pentapeptide-transferase</fullName>
    </recommendedName>
</protein>
<dbReference type="GO" id="GO:0008360">
    <property type="term" value="P:regulation of cell shape"/>
    <property type="evidence" value="ECO:0007669"/>
    <property type="project" value="UniProtKB-KW"/>
</dbReference>
<comment type="caution">
    <text evidence="9">The sequence shown here is derived from an EMBL/GenBank/DDBJ whole genome shotgun (WGS) entry which is preliminary data.</text>
</comment>
<comment type="subcellular location">
    <subcellularLocation>
        <location evidence="1">Membrane</location>
        <topology evidence="1">Multi-pass membrane protein</topology>
    </subcellularLocation>
</comment>
<evidence type="ECO:0000256" key="5">
    <source>
        <dbReference type="ARBA" id="ARBA00022960"/>
    </source>
</evidence>
<feature type="transmembrane region" description="Helical" evidence="8">
    <location>
        <begin position="330"/>
        <end position="351"/>
    </location>
</feature>
<keyword evidence="7 8" id="KW-0472">Membrane</keyword>
<dbReference type="EMBL" id="BART01002827">
    <property type="protein sequence ID" value="GAG68553.1"/>
    <property type="molecule type" value="Genomic_DNA"/>
</dbReference>
<dbReference type="InterPro" id="IPR001182">
    <property type="entry name" value="FtsW/RodA"/>
</dbReference>
<sequence>MTCWPLTLLVSFIIPVIALPFFIKYLKKHNAGQKIRQEGPNLHQHKTGTPTMGGVIVILTLIIIVLLLVPYNKYVLWSLITTVGFGLIGLVDDLIKYLKKRSLGLLTMQKLFLQISFALIVAYCVQQSTDLGTEIYLPFIKNSIDLGIMFVPFVVLVMISSVNAVNLTDGLDGLAGGLIIISMFSFALIAYIQNVLPMSLFALIVAFTSLGFLIYNFYPAQIFLGDVGSLALGGALASVVIFTKTELFLLLIGGVFVIETLSVMISSVNAVNLTDGLDGLAGGLIIISMFSFALIVAAIPLGILILLREEYRRARLLSFLDPWKDPLDSGFHIIQSLLALGSGGIFGIGLAESKQKYFYLPDQHTDFIFSIIGEELGFIGTVVIIILFTILL</sequence>
<dbReference type="PROSITE" id="PS01348">
    <property type="entry name" value="MRAY_2"/>
    <property type="match status" value="2"/>
</dbReference>
<keyword evidence="6 8" id="KW-1133">Transmembrane helix</keyword>
<feature type="transmembrane region" description="Helical" evidence="8">
    <location>
        <begin position="222"/>
        <end position="242"/>
    </location>
</feature>
<dbReference type="Pfam" id="PF00953">
    <property type="entry name" value="Glycos_transf_4"/>
    <property type="match status" value="1"/>
</dbReference>
<keyword evidence="5" id="KW-0133">Cell shape</keyword>
<evidence type="ECO:0000256" key="7">
    <source>
        <dbReference type="ARBA" id="ARBA00023136"/>
    </source>
</evidence>
<dbReference type="GO" id="GO:0044038">
    <property type="term" value="P:cell wall macromolecule biosynthetic process"/>
    <property type="evidence" value="ECO:0007669"/>
    <property type="project" value="TreeGrafter"/>
</dbReference>
<keyword evidence="3" id="KW-0808">Transferase</keyword>
<accession>X1A6Y9</accession>
<reference evidence="9" key="1">
    <citation type="journal article" date="2014" name="Front. Microbiol.">
        <title>High frequency of phylogenetically diverse reductive dehalogenase-homologous genes in deep subseafloor sedimentary metagenomes.</title>
        <authorList>
            <person name="Kawai M."/>
            <person name="Futagami T."/>
            <person name="Toyoda A."/>
            <person name="Takaki Y."/>
            <person name="Nishi S."/>
            <person name="Hori S."/>
            <person name="Arai W."/>
            <person name="Tsubouchi T."/>
            <person name="Morono Y."/>
            <person name="Uchiyama I."/>
            <person name="Ito T."/>
            <person name="Fujiyama A."/>
            <person name="Inagaki F."/>
            <person name="Takami H."/>
        </authorList>
    </citation>
    <scope>NUCLEOTIDE SEQUENCE</scope>
    <source>
        <strain evidence="9">Expedition CK06-06</strain>
    </source>
</reference>
<dbReference type="PROSITE" id="PS01347">
    <property type="entry name" value="MRAY_1"/>
    <property type="match status" value="1"/>
</dbReference>
<evidence type="ECO:0000256" key="2">
    <source>
        <dbReference type="ARBA" id="ARBA00005583"/>
    </source>
</evidence>
<proteinExistence type="inferred from homology"/>
<gene>
    <name evidence="9" type="ORF">S01H4_08294</name>
</gene>
<dbReference type="Pfam" id="PF01098">
    <property type="entry name" value="FTSW_RODA_SPOVE"/>
    <property type="match status" value="1"/>
</dbReference>